<dbReference type="AlphaFoldDB" id="A0A0E9UYL1"/>
<keyword evidence="1" id="KW-0812">Transmembrane</keyword>
<name>A0A0E9UYL1_ANGAN</name>
<dbReference type="EMBL" id="GBXM01038312">
    <property type="protein sequence ID" value="JAH70265.1"/>
    <property type="molecule type" value="Transcribed_RNA"/>
</dbReference>
<keyword evidence="1" id="KW-1133">Transmembrane helix</keyword>
<evidence type="ECO:0000313" key="2">
    <source>
        <dbReference type="EMBL" id="JAH70265.1"/>
    </source>
</evidence>
<sequence length="40" mass="4578">MSELMLRKAALQCFLPQGHFLFISVVYFKTSSVFLGILKL</sequence>
<keyword evidence="1" id="KW-0472">Membrane</keyword>
<proteinExistence type="predicted"/>
<evidence type="ECO:0000256" key="1">
    <source>
        <dbReference type="SAM" id="Phobius"/>
    </source>
</evidence>
<feature type="transmembrane region" description="Helical" evidence="1">
    <location>
        <begin position="20"/>
        <end position="38"/>
    </location>
</feature>
<organism evidence="2">
    <name type="scientific">Anguilla anguilla</name>
    <name type="common">European freshwater eel</name>
    <name type="synonym">Muraena anguilla</name>
    <dbReference type="NCBI Taxonomy" id="7936"/>
    <lineage>
        <taxon>Eukaryota</taxon>
        <taxon>Metazoa</taxon>
        <taxon>Chordata</taxon>
        <taxon>Craniata</taxon>
        <taxon>Vertebrata</taxon>
        <taxon>Euteleostomi</taxon>
        <taxon>Actinopterygii</taxon>
        <taxon>Neopterygii</taxon>
        <taxon>Teleostei</taxon>
        <taxon>Anguilliformes</taxon>
        <taxon>Anguillidae</taxon>
        <taxon>Anguilla</taxon>
    </lineage>
</organism>
<reference evidence="2" key="1">
    <citation type="submission" date="2014-11" db="EMBL/GenBank/DDBJ databases">
        <authorList>
            <person name="Amaro Gonzalez C."/>
        </authorList>
    </citation>
    <scope>NUCLEOTIDE SEQUENCE</scope>
</reference>
<reference evidence="2" key="2">
    <citation type="journal article" date="2015" name="Fish Shellfish Immunol.">
        <title>Early steps in the European eel (Anguilla anguilla)-Vibrio vulnificus interaction in the gills: Role of the RtxA13 toxin.</title>
        <authorList>
            <person name="Callol A."/>
            <person name="Pajuelo D."/>
            <person name="Ebbesson L."/>
            <person name="Teles M."/>
            <person name="MacKenzie S."/>
            <person name="Amaro C."/>
        </authorList>
    </citation>
    <scope>NUCLEOTIDE SEQUENCE</scope>
</reference>
<accession>A0A0E9UYL1</accession>
<protein>
    <submittedName>
        <fullName evidence="2">Uncharacterized protein</fullName>
    </submittedName>
</protein>